<organism evidence="3 4">
    <name type="scientific">Candidatus Carbonibacillus altaicus</name>
    <dbReference type="NCBI Taxonomy" id="2163959"/>
    <lineage>
        <taxon>Bacteria</taxon>
        <taxon>Bacillati</taxon>
        <taxon>Bacillota</taxon>
        <taxon>Bacilli</taxon>
        <taxon>Bacillales</taxon>
        <taxon>Candidatus Carbonibacillus</taxon>
    </lineage>
</organism>
<dbReference type="Pfam" id="PF20732">
    <property type="entry name" value="NamZ_C"/>
    <property type="match status" value="1"/>
</dbReference>
<feature type="domain" description="Peptidoglycan beta-N-acetylmuramidase NamZ N-terminal" evidence="1">
    <location>
        <begin position="22"/>
        <end position="222"/>
    </location>
</feature>
<dbReference type="InterPro" id="IPR008302">
    <property type="entry name" value="NamZ"/>
</dbReference>
<dbReference type="InterPro" id="IPR048502">
    <property type="entry name" value="NamZ_N"/>
</dbReference>
<evidence type="ECO:0008006" key="5">
    <source>
        <dbReference type="Google" id="ProtNLM"/>
    </source>
</evidence>
<dbReference type="PIRSF" id="PIRSF016719">
    <property type="entry name" value="UCP016719"/>
    <property type="match status" value="1"/>
</dbReference>
<dbReference type="GO" id="GO:0033922">
    <property type="term" value="F:peptidoglycan beta-N-acetylmuramidase activity"/>
    <property type="evidence" value="ECO:0007669"/>
    <property type="project" value="InterPro"/>
</dbReference>
<dbReference type="AlphaFoldDB" id="A0A2R6Y1Y1"/>
<evidence type="ECO:0000313" key="3">
    <source>
        <dbReference type="EMBL" id="PTQ56645.1"/>
    </source>
</evidence>
<dbReference type="PANTHER" id="PTHR42915:SF1">
    <property type="entry name" value="PEPTIDOGLYCAN BETA-N-ACETYLMURAMIDASE NAMZ"/>
    <property type="match status" value="1"/>
</dbReference>
<name>A0A2R6Y1Y1_9BACL</name>
<feature type="domain" description="Peptidoglycan beta-N-acetylmuramidase NamZ C-terminal" evidence="2">
    <location>
        <begin position="226"/>
        <end position="382"/>
    </location>
</feature>
<evidence type="ECO:0000259" key="2">
    <source>
        <dbReference type="Pfam" id="PF20732"/>
    </source>
</evidence>
<dbReference type="EMBL" id="PEBX01000022">
    <property type="protein sequence ID" value="PTQ56645.1"/>
    <property type="molecule type" value="Genomic_DNA"/>
</dbReference>
<dbReference type="Proteomes" id="UP000244338">
    <property type="component" value="Unassembled WGS sequence"/>
</dbReference>
<dbReference type="InterPro" id="IPR048503">
    <property type="entry name" value="NamZ_C"/>
</dbReference>
<reference evidence="4" key="1">
    <citation type="journal article" date="2018" name="Sci. Rep.">
        <title>Lignite coal burning seam in the remote Altai Mountains harbors a hydrogen-driven thermophilic microbial community.</title>
        <authorList>
            <person name="Kadnikov V.V."/>
            <person name="Mardanov A.V."/>
            <person name="Ivasenko D.A."/>
            <person name="Antsiferov D.V."/>
            <person name="Beletsky A.V."/>
            <person name="Karnachuk O.V."/>
            <person name="Ravin N.V."/>
        </authorList>
    </citation>
    <scope>NUCLEOTIDE SEQUENCE [LARGE SCALE GENOMIC DNA]</scope>
</reference>
<protein>
    <recommendedName>
        <fullName evidence="5">DUF1343 domain-containing protein</fullName>
    </recommendedName>
</protein>
<comment type="caution">
    <text evidence="3">The sequence shown here is derived from an EMBL/GenBank/DDBJ whole genome shotgun (WGS) entry which is preliminary data.</text>
</comment>
<evidence type="ECO:0000313" key="4">
    <source>
        <dbReference type="Proteomes" id="UP000244338"/>
    </source>
</evidence>
<dbReference type="Gene3D" id="3.90.1150.140">
    <property type="match status" value="1"/>
</dbReference>
<dbReference type="Gene3D" id="3.40.50.12170">
    <property type="entry name" value="Uncharacterised protein PF07075, DUF1343"/>
    <property type="match status" value="1"/>
</dbReference>
<accession>A0A2R6Y1Y1</accession>
<dbReference type="Pfam" id="PF07075">
    <property type="entry name" value="NamZ_N"/>
    <property type="match status" value="1"/>
</dbReference>
<dbReference type="PANTHER" id="PTHR42915">
    <property type="entry name" value="HYPOTHETICAL 460 KDA PROTEIN IN FEUA-SIGW INTERGENIC REGION [PRECURSOR]"/>
    <property type="match status" value="1"/>
</dbReference>
<proteinExistence type="predicted"/>
<gene>
    <name evidence="3" type="ORF">BSOLF_2795</name>
</gene>
<sequence>MKLGSERLFEPSYRALWEHKRIGLVTNYTGVDRSFVRTVDRLIAHGADVVRLFSAEHGFYGVAQAGIHVDHEFDRRTGLEIVSLYGASKDVPRDKLRDLDVLMLEFQDVGVRFYTYISTMWKVMDRAEEVGLPLVVLDRPNPIGGMAIEGAGVSREMRSFVGAYDLPIRHGMTMGELALFYHHERGYTVDLTVVPMEGWQRTMHWPETGLLWVPPSPNMPSYEAVVLYPGTGFFEGTNLSEGRGTAFPFQWIGAPWIESERLAEALNALDLPGVRFRPIVFIPVYSKHRDTRVEGVHVHLTDAGAVCPTFLGLKMIEVIRRLYPNAFAWLEPHQGRYFIDLLWGAPYYREAFERGRPVEEIDQEWQEAAQHFAVRRQGFLLYV</sequence>
<evidence type="ECO:0000259" key="1">
    <source>
        <dbReference type="Pfam" id="PF07075"/>
    </source>
</evidence>